<reference evidence="1" key="1">
    <citation type="submission" date="2024-09" db="EMBL/GenBank/DDBJ databases">
        <title>Black Yeasts Isolated from many extreme environments.</title>
        <authorList>
            <person name="Coleine C."/>
            <person name="Stajich J.E."/>
            <person name="Selbmann L."/>
        </authorList>
    </citation>
    <scope>NUCLEOTIDE SEQUENCE</scope>
    <source>
        <strain evidence="1">CCFEE 5737</strain>
    </source>
</reference>
<feature type="non-terminal residue" evidence="1">
    <location>
        <position position="58"/>
    </location>
</feature>
<organism evidence="1 2">
    <name type="scientific">Coniosporium uncinatum</name>
    <dbReference type="NCBI Taxonomy" id="93489"/>
    <lineage>
        <taxon>Eukaryota</taxon>
        <taxon>Fungi</taxon>
        <taxon>Dikarya</taxon>
        <taxon>Ascomycota</taxon>
        <taxon>Pezizomycotina</taxon>
        <taxon>Dothideomycetes</taxon>
        <taxon>Dothideomycetes incertae sedis</taxon>
        <taxon>Coniosporium</taxon>
    </lineage>
</organism>
<evidence type="ECO:0000313" key="2">
    <source>
        <dbReference type="Proteomes" id="UP001186974"/>
    </source>
</evidence>
<dbReference type="Proteomes" id="UP001186974">
    <property type="component" value="Unassembled WGS sequence"/>
</dbReference>
<gene>
    <name evidence="1" type="ORF">LTS18_000424</name>
</gene>
<evidence type="ECO:0000313" key="1">
    <source>
        <dbReference type="EMBL" id="KAK3069099.1"/>
    </source>
</evidence>
<protein>
    <submittedName>
        <fullName evidence="1">Uncharacterized protein</fullName>
    </submittedName>
</protein>
<name>A0ACC3DFV6_9PEZI</name>
<comment type="caution">
    <text evidence="1">The sequence shown here is derived from an EMBL/GenBank/DDBJ whole genome shotgun (WGS) entry which is preliminary data.</text>
</comment>
<proteinExistence type="predicted"/>
<sequence>MLHPSTTATLSKDSAPPRYIQQYARKPWEAFPIPILLRACFASIHDRRVYGVVLLSKA</sequence>
<keyword evidence="2" id="KW-1185">Reference proteome</keyword>
<accession>A0ACC3DFV6</accession>
<dbReference type="EMBL" id="JAWDJW010005165">
    <property type="protein sequence ID" value="KAK3069099.1"/>
    <property type="molecule type" value="Genomic_DNA"/>
</dbReference>